<evidence type="ECO:0000256" key="1">
    <source>
        <dbReference type="SAM" id="MobiDB-lite"/>
    </source>
</evidence>
<name>A0ABQ8S3W1_PERAM</name>
<proteinExistence type="predicted"/>
<evidence type="ECO:0000313" key="2">
    <source>
        <dbReference type="EMBL" id="KAJ4428587.1"/>
    </source>
</evidence>
<sequence length="131" mass="14554">MSPGSSTESYPAFAHIGLRENPGKNLNQTTCPDRESNPGHLVSQPDALTTRNHNARRYDPIPDHPPPSAALCSAFELDFFQHIGAVTDILKTADTDTQRDRTFNTTYVAGHMKKKKSKLSRNFDISNTNEL</sequence>
<dbReference type="EMBL" id="JAJSOF020000037">
    <property type="protein sequence ID" value="KAJ4428587.1"/>
    <property type="molecule type" value="Genomic_DNA"/>
</dbReference>
<accession>A0ABQ8S3W1</accession>
<keyword evidence="3" id="KW-1185">Reference proteome</keyword>
<dbReference type="Proteomes" id="UP001148838">
    <property type="component" value="Unassembled WGS sequence"/>
</dbReference>
<comment type="caution">
    <text evidence="2">The sequence shown here is derived from an EMBL/GenBank/DDBJ whole genome shotgun (WGS) entry which is preliminary data.</text>
</comment>
<reference evidence="2 3" key="1">
    <citation type="journal article" date="2022" name="Allergy">
        <title>Genome assembly and annotation of Periplaneta americana reveal a comprehensive cockroach allergen profile.</title>
        <authorList>
            <person name="Wang L."/>
            <person name="Xiong Q."/>
            <person name="Saelim N."/>
            <person name="Wang L."/>
            <person name="Nong W."/>
            <person name="Wan A.T."/>
            <person name="Shi M."/>
            <person name="Liu X."/>
            <person name="Cao Q."/>
            <person name="Hui J.H.L."/>
            <person name="Sookrung N."/>
            <person name="Leung T.F."/>
            <person name="Tungtrongchitr A."/>
            <person name="Tsui S.K.W."/>
        </authorList>
    </citation>
    <scope>NUCLEOTIDE SEQUENCE [LARGE SCALE GENOMIC DNA]</scope>
    <source>
        <strain evidence="2">PWHHKU_190912</strain>
    </source>
</reference>
<organism evidence="2 3">
    <name type="scientific">Periplaneta americana</name>
    <name type="common">American cockroach</name>
    <name type="synonym">Blatta americana</name>
    <dbReference type="NCBI Taxonomy" id="6978"/>
    <lineage>
        <taxon>Eukaryota</taxon>
        <taxon>Metazoa</taxon>
        <taxon>Ecdysozoa</taxon>
        <taxon>Arthropoda</taxon>
        <taxon>Hexapoda</taxon>
        <taxon>Insecta</taxon>
        <taxon>Pterygota</taxon>
        <taxon>Neoptera</taxon>
        <taxon>Polyneoptera</taxon>
        <taxon>Dictyoptera</taxon>
        <taxon>Blattodea</taxon>
        <taxon>Blattoidea</taxon>
        <taxon>Blattidae</taxon>
        <taxon>Blattinae</taxon>
        <taxon>Periplaneta</taxon>
    </lineage>
</organism>
<gene>
    <name evidence="2" type="ORF">ANN_24631</name>
</gene>
<evidence type="ECO:0000313" key="3">
    <source>
        <dbReference type="Proteomes" id="UP001148838"/>
    </source>
</evidence>
<feature type="region of interest" description="Disordered" evidence="1">
    <location>
        <begin position="1"/>
        <end position="65"/>
    </location>
</feature>
<protein>
    <submittedName>
        <fullName evidence="2">Uncharacterized protein</fullName>
    </submittedName>
</protein>